<name>A0A8X8YDV8_SALSN</name>
<dbReference type="EMBL" id="PNBA02000003">
    <property type="protein sequence ID" value="KAG6430821.1"/>
    <property type="molecule type" value="Genomic_DNA"/>
</dbReference>
<dbReference type="Pfam" id="PF13855">
    <property type="entry name" value="LRR_8"/>
    <property type="match status" value="1"/>
</dbReference>
<evidence type="ECO:0000256" key="12">
    <source>
        <dbReference type="ARBA" id="ARBA00023180"/>
    </source>
</evidence>
<keyword evidence="3" id="KW-0433">Leucine-rich repeat</keyword>
<dbReference type="InterPro" id="IPR001245">
    <property type="entry name" value="Ser-Thr/Tyr_kinase_cat_dom"/>
</dbReference>
<keyword evidence="12" id="KW-0325">Glycoprotein</keyword>
<dbReference type="PRINTS" id="PR00019">
    <property type="entry name" value="LEURICHRPT"/>
</dbReference>
<dbReference type="PANTHER" id="PTHR48006:SF20">
    <property type="entry name" value="OS08G0276400 PROTEIN"/>
    <property type="match status" value="1"/>
</dbReference>
<evidence type="ECO:0000313" key="16">
    <source>
        <dbReference type="Proteomes" id="UP000298416"/>
    </source>
</evidence>
<keyword evidence="5" id="KW-0732">Signal</keyword>
<dbReference type="PROSITE" id="PS51450">
    <property type="entry name" value="LRR"/>
    <property type="match status" value="2"/>
</dbReference>
<evidence type="ECO:0000313" key="15">
    <source>
        <dbReference type="EMBL" id="KAG6430821.1"/>
    </source>
</evidence>
<dbReference type="GO" id="GO:0004672">
    <property type="term" value="F:protein kinase activity"/>
    <property type="evidence" value="ECO:0007669"/>
    <property type="project" value="InterPro"/>
</dbReference>
<evidence type="ECO:0000256" key="9">
    <source>
        <dbReference type="ARBA" id="ARBA00022989"/>
    </source>
</evidence>
<dbReference type="SUPFAM" id="SSF52058">
    <property type="entry name" value="L domain-like"/>
    <property type="match status" value="2"/>
</dbReference>
<evidence type="ECO:0000256" key="2">
    <source>
        <dbReference type="ARBA" id="ARBA00022553"/>
    </source>
</evidence>
<organism evidence="15">
    <name type="scientific">Salvia splendens</name>
    <name type="common">Scarlet sage</name>
    <dbReference type="NCBI Taxonomy" id="180675"/>
    <lineage>
        <taxon>Eukaryota</taxon>
        <taxon>Viridiplantae</taxon>
        <taxon>Streptophyta</taxon>
        <taxon>Embryophyta</taxon>
        <taxon>Tracheophyta</taxon>
        <taxon>Spermatophyta</taxon>
        <taxon>Magnoliopsida</taxon>
        <taxon>eudicotyledons</taxon>
        <taxon>Gunneridae</taxon>
        <taxon>Pentapetalae</taxon>
        <taxon>asterids</taxon>
        <taxon>lamiids</taxon>
        <taxon>Lamiales</taxon>
        <taxon>Lamiaceae</taxon>
        <taxon>Nepetoideae</taxon>
        <taxon>Mentheae</taxon>
        <taxon>Salviinae</taxon>
        <taxon>Salvia</taxon>
        <taxon>Salvia subgen. Calosphace</taxon>
        <taxon>core Calosphace</taxon>
    </lineage>
</organism>
<evidence type="ECO:0000256" key="7">
    <source>
        <dbReference type="ARBA" id="ARBA00022741"/>
    </source>
</evidence>
<dbReference type="FunFam" id="3.80.10.10:FF:000041">
    <property type="entry name" value="LRR receptor-like serine/threonine-protein kinase ERECTA"/>
    <property type="match status" value="1"/>
</dbReference>
<evidence type="ECO:0000259" key="14">
    <source>
        <dbReference type="PROSITE" id="PS50011"/>
    </source>
</evidence>
<dbReference type="GO" id="GO:0016020">
    <property type="term" value="C:membrane"/>
    <property type="evidence" value="ECO:0007669"/>
    <property type="project" value="UniProtKB-SubCell"/>
</dbReference>
<dbReference type="GO" id="GO:0005524">
    <property type="term" value="F:ATP binding"/>
    <property type="evidence" value="ECO:0007669"/>
    <property type="project" value="UniProtKB-KW"/>
</dbReference>
<dbReference type="InterPro" id="IPR001611">
    <property type="entry name" value="Leu-rich_rpt"/>
</dbReference>
<reference evidence="15" key="1">
    <citation type="submission" date="2018-01" db="EMBL/GenBank/DDBJ databases">
        <authorList>
            <person name="Mao J.F."/>
        </authorList>
    </citation>
    <scope>NUCLEOTIDE SEQUENCE</scope>
    <source>
        <strain evidence="15">Huo1</strain>
        <tissue evidence="15">Leaf</tissue>
    </source>
</reference>
<dbReference type="Pfam" id="PF00560">
    <property type="entry name" value="LRR_1"/>
    <property type="match status" value="5"/>
</dbReference>
<evidence type="ECO:0000256" key="1">
    <source>
        <dbReference type="ARBA" id="ARBA00004479"/>
    </source>
</evidence>
<protein>
    <recommendedName>
        <fullName evidence="14">Protein kinase domain-containing protein</fullName>
    </recommendedName>
</protein>
<keyword evidence="6" id="KW-0677">Repeat</keyword>
<dbReference type="Gene3D" id="1.10.510.10">
    <property type="entry name" value="Transferase(Phosphotransferase) domain 1"/>
    <property type="match status" value="1"/>
</dbReference>
<reference evidence="15" key="2">
    <citation type="submission" date="2020-08" db="EMBL/GenBank/DDBJ databases">
        <title>Plant Genome Project.</title>
        <authorList>
            <person name="Zhang R.-G."/>
        </authorList>
    </citation>
    <scope>NUCLEOTIDE SEQUENCE</scope>
    <source>
        <strain evidence="15">Huo1</strain>
        <tissue evidence="15">Leaf</tissue>
    </source>
</reference>
<dbReference type="GO" id="GO:0006952">
    <property type="term" value="P:defense response"/>
    <property type="evidence" value="ECO:0007669"/>
    <property type="project" value="UniProtKB-ARBA"/>
</dbReference>
<keyword evidence="2" id="KW-0597">Phosphoprotein</keyword>
<keyword evidence="10 13" id="KW-0472">Membrane</keyword>
<sequence length="821" mass="89772">MGLNPPHKYGYSGSLCSWRGVVCDDGGENVVKLEASGVGLSGVIPDTTIGKLTKLESLDLSSNKITTLPSDFWSLGSLIKLNLSHNQISGSLSSNIGNFGNLQSLDLSFNIFNGSIPETFSSLSKLESLNLSDNGFESSVPLGILQCLNLVSVDLSENNLNGSLPSGFAAALPLLKFLSLAENEVVGRDSDFTGMKSVSYLNLSGNLFKGSVLGVFEGALEVVDLSRNQFQGHIPPQVNPTSTFNWSNLLYLDMSENELSGELFFTGLHHSMKLRHLNLAHNRFTKQDLFINADVLTHLDYLNLSATGLVGEIPSNISSLTSLATLDLSDNHLSSHIPPLVSKSLKFLDLSHNNLTGDIPLVVMDELHHMDSFNFSYNNLSFCGSRFPPETLQASFIGSTNSCPIAANPDFFKKKAPMHRGLKIALALTISMVFLLVGLLVLAFRCRRKTRTWAVKQDSYKEEQTVVSGPFSFQTDSTTWVADVKQATSVPVVIFEKPLLNFTFADLLSATSHFDRGTLLAEGRFGPVYGGLMPGGLHVAVKVLVHGSTMTDHEAARELEYLGRIKHPNLVPLTGYCLAGEQRIAIYDYMENGNLQNLLHDLPLGIQRTEDWSTDTWEDENNGIQNVGPEGSLITWRFRHKVALGTARALAFLHHGCIPPIIHRDVKASSVYLDSNLEPRLSDFGISKIFGNGSEDEIARASPGYLPPEFLEQEGSSSPMAPTPMSDIYGFGVILFELITGKKPVEDGYQEANLTSWVRGLVRRDEASRAIDPKIRGTAPDAQIIEALKIGYLCTAEIPSKRPSMQQVVGLLKDLEQITLQ</sequence>
<dbReference type="Gene3D" id="3.30.200.20">
    <property type="entry name" value="Phosphorylase Kinase, domain 1"/>
    <property type="match status" value="1"/>
</dbReference>
<keyword evidence="16" id="KW-1185">Reference proteome</keyword>
<dbReference type="InterPro" id="IPR011009">
    <property type="entry name" value="Kinase-like_dom_sf"/>
</dbReference>
<dbReference type="InterPro" id="IPR003591">
    <property type="entry name" value="Leu-rich_rpt_typical-subtyp"/>
</dbReference>
<accession>A0A8X8YDV8</accession>
<keyword evidence="7" id="KW-0547">Nucleotide-binding</keyword>
<dbReference type="Proteomes" id="UP000298416">
    <property type="component" value="Unassembled WGS sequence"/>
</dbReference>
<dbReference type="FunFam" id="3.80.10.10:FF:001678">
    <property type="entry name" value="Calmodulin-binding receptor kinase CaMRLK"/>
    <property type="match status" value="1"/>
</dbReference>
<dbReference type="PROSITE" id="PS50011">
    <property type="entry name" value="PROTEIN_KINASE_DOM"/>
    <property type="match status" value="1"/>
</dbReference>
<dbReference type="InterPro" id="IPR032675">
    <property type="entry name" value="LRR_dom_sf"/>
</dbReference>
<evidence type="ECO:0000256" key="10">
    <source>
        <dbReference type="ARBA" id="ARBA00023136"/>
    </source>
</evidence>
<dbReference type="Pfam" id="PF07714">
    <property type="entry name" value="PK_Tyr_Ser-Thr"/>
    <property type="match status" value="1"/>
</dbReference>
<dbReference type="PANTHER" id="PTHR48006">
    <property type="entry name" value="LEUCINE-RICH REPEAT-CONTAINING PROTEIN DDB_G0281931-RELATED"/>
    <property type="match status" value="1"/>
</dbReference>
<evidence type="ECO:0000256" key="8">
    <source>
        <dbReference type="ARBA" id="ARBA00022840"/>
    </source>
</evidence>
<evidence type="ECO:0000256" key="5">
    <source>
        <dbReference type="ARBA" id="ARBA00022729"/>
    </source>
</evidence>
<evidence type="ECO:0000256" key="11">
    <source>
        <dbReference type="ARBA" id="ARBA00023170"/>
    </source>
</evidence>
<evidence type="ECO:0000256" key="13">
    <source>
        <dbReference type="SAM" id="Phobius"/>
    </source>
</evidence>
<dbReference type="Gene3D" id="3.80.10.10">
    <property type="entry name" value="Ribonuclease Inhibitor"/>
    <property type="match status" value="4"/>
</dbReference>
<dbReference type="Pfam" id="PF13516">
    <property type="entry name" value="LRR_6"/>
    <property type="match status" value="1"/>
</dbReference>
<dbReference type="SMART" id="SM00369">
    <property type="entry name" value="LRR_TYP"/>
    <property type="match status" value="6"/>
</dbReference>
<feature type="transmembrane region" description="Helical" evidence="13">
    <location>
        <begin position="424"/>
        <end position="444"/>
    </location>
</feature>
<evidence type="ECO:0000256" key="3">
    <source>
        <dbReference type="ARBA" id="ARBA00022614"/>
    </source>
</evidence>
<keyword evidence="4 13" id="KW-0812">Transmembrane</keyword>
<dbReference type="SUPFAM" id="SSF56112">
    <property type="entry name" value="Protein kinase-like (PK-like)"/>
    <property type="match status" value="1"/>
</dbReference>
<comment type="subcellular location">
    <subcellularLocation>
        <location evidence="1">Membrane</location>
        <topology evidence="1">Single-pass type I membrane protein</topology>
    </subcellularLocation>
</comment>
<dbReference type="FunFam" id="3.30.200.20:FF:000466">
    <property type="entry name" value="Putative LRR receptor-like serine/threonine-protein kinase"/>
    <property type="match status" value="1"/>
</dbReference>
<keyword evidence="9 13" id="KW-1133">Transmembrane helix</keyword>
<comment type="caution">
    <text evidence="15">The sequence shown here is derived from an EMBL/GenBank/DDBJ whole genome shotgun (WGS) entry which is preliminary data.</text>
</comment>
<proteinExistence type="predicted"/>
<dbReference type="InterPro" id="IPR051824">
    <property type="entry name" value="LRR_Rcpt-Like_S/T_Kinase"/>
</dbReference>
<evidence type="ECO:0000256" key="4">
    <source>
        <dbReference type="ARBA" id="ARBA00022692"/>
    </source>
</evidence>
<evidence type="ECO:0000256" key="6">
    <source>
        <dbReference type="ARBA" id="ARBA00022737"/>
    </source>
</evidence>
<keyword evidence="8" id="KW-0067">ATP-binding</keyword>
<gene>
    <name evidence="15" type="ORF">SASPL_108894</name>
</gene>
<dbReference type="AlphaFoldDB" id="A0A8X8YDV8"/>
<dbReference type="InterPro" id="IPR000719">
    <property type="entry name" value="Prot_kinase_dom"/>
</dbReference>
<dbReference type="GO" id="GO:0051707">
    <property type="term" value="P:response to other organism"/>
    <property type="evidence" value="ECO:0007669"/>
    <property type="project" value="UniProtKB-ARBA"/>
</dbReference>
<keyword evidence="11" id="KW-0675">Receptor</keyword>
<feature type="domain" description="Protein kinase" evidence="14">
    <location>
        <begin position="514"/>
        <end position="820"/>
    </location>
</feature>